<dbReference type="Gene3D" id="3.30.930.30">
    <property type="match status" value="1"/>
</dbReference>
<comment type="similarity">
    <text evidence="1">In the C-terminal section; belongs to the transposase 35 family.</text>
</comment>
<keyword evidence="4" id="KW-0862">Zinc</keyword>
<evidence type="ECO:0000259" key="10">
    <source>
        <dbReference type="Pfam" id="PF03389"/>
    </source>
</evidence>
<protein>
    <recommendedName>
        <fullName evidence="14">Transposase</fullName>
    </recommendedName>
</protein>
<dbReference type="Pfam" id="PF07282">
    <property type="entry name" value="Cas12f1-like_TNB"/>
    <property type="match status" value="1"/>
</dbReference>
<evidence type="ECO:0008006" key="14">
    <source>
        <dbReference type="Google" id="ProtNLM"/>
    </source>
</evidence>
<dbReference type="Proteomes" id="UP000030758">
    <property type="component" value="Unassembled WGS sequence"/>
</dbReference>
<evidence type="ECO:0000259" key="9">
    <source>
        <dbReference type="Pfam" id="PF01385"/>
    </source>
</evidence>
<dbReference type="SMR" id="A0A085MRN6"/>
<feature type="domain" description="Cas12f1-like TNB" evidence="11">
    <location>
        <begin position="733"/>
        <end position="799"/>
    </location>
</feature>
<dbReference type="InterPro" id="IPR021027">
    <property type="entry name" value="Transposase_put_HTH"/>
</dbReference>
<keyword evidence="3" id="KW-0479">Metal-binding</keyword>
<evidence type="ECO:0000256" key="6">
    <source>
        <dbReference type="ARBA" id="ARBA00023125"/>
    </source>
</evidence>
<organism evidence="13">
    <name type="scientific">Trichuris suis</name>
    <name type="common">pig whipworm</name>
    <dbReference type="NCBI Taxonomy" id="68888"/>
    <lineage>
        <taxon>Eukaryota</taxon>
        <taxon>Metazoa</taxon>
        <taxon>Ecdysozoa</taxon>
        <taxon>Nematoda</taxon>
        <taxon>Enoplea</taxon>
        <taxon>Dorylaimia</taxon>
        <taxon>Trichinellida</taxon>
        <taxon>Trichuridae</taxon>
        <taxon>Trichuris</taxon>
    </lineage>
</organism>
<dbReference type="GO" id="GO:0032196">
    <property type="term" value="P:transposition"/>
    <property type="evidence" value="ECO:0007669"/>
    <property type="project" value="UniProtKB-KW"/>
</dbReference>
<keyword evidence="7" id="KW-0233">DNA recombination</keyword>
<dbReference type="AlphaFoldDB" id="A0A085MRN6"/>
<dbReference type="EMBL" id="KL367719">
    <property type="protein sequence ID" value="KFD59882.1"/>
    <property type="molecule type" value="Genomic_DNA"/>
</dbReference>
<evidence type="ECO:0000256" key="5">
    <source>
        <dbReference type="ARBA" id="ARBA00022971"/>
    </source>
</evidence>
<dbReference type="GO" id="GO:0006310">
    <property type="term" value="P:DNA recombination"/>
    <property type="evidence" value="ECO:0007669"/>
    <property type="project" value="UniProtKB-KW"/>
</dbReference>
<keyword evidence="5" id="KW-0184">Conjugation</keyword>
<evidence type="ECO:0000259" key="11">
    <source>
        <dbReference type="Pfam" id="PF07282"/>
    </source>
</evidence>
<evidence type="ECO:0000256" key="4">
    <source>
        <dbReference type="ARBA" id="ARBA00022833"/>
    </source>
</evidence>
<reference evidence="13" key="1">
    <citation type="journal article" date="2014" name="Nat. Genet.">
        <title>Genome and transcriptome of the porcine whipworm Trichuris suis.</title>
        <authorList>
            <person name="Jex A.R."/>
            <person name="Nejsum P."/>
            <person name="Schwarz E.M."/>
            <person name="Hu L."/>
            <person name="Young N.D."/>
            <person name="Hall R.S."/>
            <person name="Korhonen P.K."/>
            <person name="Liao S."/>
            <person name="Thamsborg S."/>
            <person name="Xia J."/>
            <person name="Xu P."/>
            <person name="Wang S."/>
            <person name="Scheerlinck J.P."/>
            <person name="Hofmann A."/>
            <person name="Sternberg P.W."/>
            <person name="Wang J."/>
            <person name="Gasser R.B."/>
        </authorList>
    </citation>
    <scope>NUCLEOTIDE SEQUENCE [LARGE SCALE GENOMIC DNA]</scope>
    <source>
        <strain evidence="13">DCEP-RM93F</strain>
    </source>
</reference>
<dbReference type="NCBIfam" id="TIGR01766">
    <property type="entry name" value="IS200/IS605 family accessory protein TnpB-like domain"/>
    <property type="match status" value="1"/>
</dbReference>
<dbReference type="GO" id="GO:0046872">
    <property type="term" value="F:metal ion binding"/>
    <property type="evidence" value="ECO:0007669"/>
    <property type="project" value="UniProtKB-KW"/>
</dbReference>
<dbReference type="InterPro" id="IPR001959">
    <property type="entry name" value="Transposase"/>
</dbReference>
<feature type="domain" description="Transposase putative helix-turn-helix" evidence="12">
    <location>
        <begin position="430"/>
        <end position="477"/>
    </location>
</feature>
<evidence type="ECO:0000313" key="13">
    <source>
        <dbReference type="EMBL" id="KFD59882.1"/>
    </source>
</evidence>
<dbReference type="InterPro" id="IPR005053">
    <property type="entry name" value="MobA_MobL"/>
</dbReference>
<dbReference type="Pfam" id="PF03389">
    <property type="entry name" value="MobA_MobL"/>
    <property type="match status" value="1"/>
</dbReference>
<keyword evidence="2" id="KW-0815">Transposition</keyword>
<dbReference type="Pfam" id="PF12323">
    <property type="entry name" value="HTH_OrfB_IS605"/>
    <property type="match status" value="1"/>
</dbReference>
<proteinExistence type="inferred from homology"/>
<keyword evidence="6" id="KW-0238">DNA-binding</keyword>
<evidence type="ECO:0000256" key="1">
    <source>
        <dbReference type="ARBA" id="ARBA00008761"/>
    </source>
</evidence>
<dbReference type="InterPro" id="IPR010095">
    <property type="entry name" value="Cas12f1-like_TNB"/>
</dbReference>
<evidence type="ECO:0000256" key="3">
    <source>
        <dbReference type="ARBA" id="ARBA00022723"/>
    </source>
</evidence>
<feature type="domain" description="Probable transposase IS891/IS1136/IS1341" evidence="9">
    <location>
        <begin position="593"/>
        <end position="706"/>
    </location>
</feature>
<accession>A0A085MRN6</accession>
<evidence type="ECO:0000259" key="12">
    <source>
        <dbReference type="Pfam" id="PF12323"/>
    </source>
</evidence>
<evidence type="ECO:0000256" key="2">
    <source>
        <dbReference type="ARBA" id="ARBA00022578"/>
    </source>
</evidence>
<evidence type="ECO:0000256" key="7">
    <source>
        <dbReference type="ARBA" id="ARBA00023172"/>
    </source>
</evidence>
<feature type="region of interest" description="Disordered" evidence="8">
    <location>
        <begin position="358"/>
        <end position="382"/>
    </location>
</feature>
<dbReference type="NCBIfam" id="NF040570">
    <property type="entry name" value="guided_TnpB"/>
    <property type="match status" value="1"/>
</dbReference>
<feature type="region of interest" description="Disordered" evidence="8">
    <location>
        <begin position="244"/>
        <end position="318"/>
    </location>
</feature>
<dbReference type="Pfam" id="PF01385">
    <property type="entry name" value="OrfB_IS605"/>
    <property type="match status" value="1"/>
</dbReference>
<evidence type="ECO:0000256" key="8">
    <source>
        <dbReference type="SAM" id="MobiDB-lite"/>
    </source>
</evidence>
<sequence>MEDKRTGEVHDYSRKRGVTVSAAFFPSDVDCSWATKSEILWNTAELAEKRKDARLGREIVLALPSELSPTERKALAAEMAQHVADRYGVAVDAAIHAPSRQGDDRNFHVHMLVSARRITSKGFGEKARELDDRERGPAEVEHLRAEWARLANRALEQAGQHVQIDHRSFRRQEVKRMPSRHLGASATALERRGIKTRIGDGNRAAARLNALAGQLEAEQAACVSLTEQAQRAAQEVRQYGVDLSRKASSVSRPAMPRPTPQRAAEAPQRAVSSPSLVERTDEGLGSLHGAEDRREGTAAAVRPEAARPTPQRAVPPLEQDEIKAGISAARIAARAGWQQMQAAAAAAEAERIRQRQEAERQEVERKRQRDEAERQRREAERQRDEARTLFGRYVRGLEGEWTTEQRAAEVQRMMTHWEQQPKQANYDLAMERLQAYKFQLRPKAEQESLMRRFAGCCRFLWNKALALEKETYEKEGKRLGFSLLCEALRDWKKENDTSFLAEAHSQILQQALKDLDRAYKNFFARRADFPRFKRKGVHDAFRYPQGFKLDEGNSRIFLPKIGWVRYRNSRKIEGTPKQVTVSLSAGKWFVSIQTEREILEPVHPSQNIVGIDMGVARFATLSDGSCIKPLHSFRKHEKKLAKLQRKLAKRVKFSASWQKLKAKIQRLHRTIANVRNDFLHKTTTMISKNHALVVIEDLKVRNMSRSASGTLEVPGKNVRAKSGLNKSILDQGWFEFRRQLEYKLKWLGGKLVVIPPQYTSQTCSHCGCVDRANRPTQAKFKCTACGFECNADHNAALNILAAGQAVTACGAGRAQAPALKQEPAYGAAR</sequence>
<name>A0A085MRN6_9BILA</name>
<feature type="domain" description="MobA/MobL protein" evidence="10">
    <location>
        <begin position="1"/>
        <end position="192"/>
    </location>
</feature>
<gene>
    <name evidence="13" type="ORF">M514_27930</name>
</gene>
<dbReference type="GO" id="GO:0003677">
    <property type="term" value="F:DNA binding"/>
    <property type="evidence" value="ECO:0007669"/>
    <property type="project" value="UniProtKB-KW"/>
</dbReference>